<proteinExistence type="predicted"/>
<gene>
    <name evidence="8" type="ORF">VB774_10250</name>
</gene>
<accession>A0ABU5TIE8</accession>
<dbReference type="Gene3D" id="3.30.1360.70">
    <property type="entry name" value="Arginyl tRNA synthetase N-terminal domain"/>
    <property type="match status" value="1"/>
</dbReference>
<reference evidence="8 9" key="1">
    <citation type="submission" date="2023-12" db="EMBL/GenBank/DDBJ databases">
        <title>Baltic Sea Cyanobacteria.</title>
        <authorList>
            <person name="Delbaje E."/>
            <person name="Fewer D.P."/>
            <person name="Shishido T.K."/>
        </authorList>
    </citation>
    <scope>NUCLEOTIDE SEQUENCE [LARGE SCALE GENOMIC DNA]</scope>
    <source>
        <strain evidence="8 9">UHCC 0370</strain>
    </source>
</reference>
<dbReference type="InterPro" id="IPR036695">
    <property type="entry name" value="Arg-tRNA-synth_N_sf"/>
</dbReference>
<dbReference type="EC" id="6.1.1.19" evidence="1"/>
<dbReference type="InterPro" id="IPR005148">
    <property type="entry name" value="Arg-tRNA-synth_N"/>
</dbReference>
<evidence type="ECO:0000256" key="3">
    <source>
        <dbReference type="ARBA" id="ARBA00022741"/>
    </source>
</evidence>
<dbReference type="SMART" id="SM00836">
    <property type="entry name" value="DALR_1"/>
    <property type="match status" value="1"/>
</dbReference>
<protein>
    <recommendedName>
        <fullName evidence="1">arginine--tRNA ligase</fullName>
        <ecNumber evidence="1">6.1.1.19</ecNumber>
    </recommendedName>
</protein>
<dbReference type="SMART" id="SM01016">
    <property type="entry name" value="Arg_tRNA_synt_N"/>
    <property type="match status" value="1"/>
</dbReference>
<dbReference type="EMBL" id="JAYGIE010000050">
    <property type="protein sequence ID" value="MEA5477999.1"/>
    <property type="molecule type" value="Genomic_DNA"/>
</dbReference>
<keyword evidence="4" id="KW-0067">ATP-binding</keyword>
<comment type="caution">
    <text evidence="8">The sequence shown here is derived from an EMBL/GenBank/DDBJ whole genome shotgun (WGS) entry which is preliminary data.</text>
</comment>
<evidence type="ECO:0000313" key="8">
    <source>
        <dbReference type="EMBL" id="MEA5477999.1"/>
    </source>
</evidence>
<organism evidence="8 9">
    <name type="scientific">Pseudanabaena galeata UHCC 0370</name>
    <dbReference type="NCBI Taxonomy" id="3110310"/>
    <lineage>
        <taxon>Bacteria</taxon>
        <taxon>Bacillati</taxon>
        <taxon>Cyanobacteriota</taxon>
        <taxon>Cyanophyceae</taxon>
        <taxon>Pseudanabaenales</taxon>
        <taxon>Pseudanabaenaceae</taxon>
        <taxon>Pseudanabaena</taxon>
    </lineage>
</organism>
<feature type="domain" description="Arginyl tRNA synthetase N-terminal" evidence="7">
    <location>
        <begin position="8"/>
        <end position="95"/>
    </location>
</feature>
<dbReference type="PANTHER" id="PTHR11956">
    <property type="entry name" value="ARGINYL-TRNA SYNTHETASE"/>
    <property type="match status" value="1"/>
</dbReference>
<dbReference type="PANTHER" id="PTHR11956:SF5">
    <property type="entry name" value="ARGININE--TRNA LIGASE, CYTOPLASMIC"/>
    <property type="match status" value="1"/>
</dbReference>
<feature type="domain" description="DALR anticodon binding" evidence="6">
    <location>
        <begin position="140"/>
        <end position="263"/>
    </location>
</feature>
<evidence type="ECO:0000256" key="2">
    <source>
        <dbReference type="ARBA" id="ARBA00022598"/>
    </source>
</evidence>
<dbReference type="Gene3D" id="1.10.730.10">
    <property type="entry name" value="Isoleucyl-tRNA Synthetase, Domain 1"/>
    <property type="match status" value="1"/>
</dbReference>
<comment type="catalytic activity">
    <reaction evidence="5">
        <text>tRNA(Arg) + L-arginine + ATP = L-arginyl-tRNA(Arg) + AMP + diphosphate</text>
        <dbReference type="Rhea" id="RHEA:20301"/>
        <dbReference type="Rhea" id="RHEA-COMP:9658"/>
        <dbReference type="Rhea" id="RHEA-COMP:9673"/>
        <dbReference type="ChEBI" id="CHEBI:30616"/>
        <dbReference type="ChEBI" id="CHEBI:32682"/>
        <dbReference type="ChEBI" id="CHEBI:33019"/>
        <dbReference type="ChEBI" id="CHEBI:78442"/>
        <dbReference type="ChEBI" id="CHEBI:78513"/>
        <dbReference type="ChEBI" id="CHEBI:456215"/>
        <dbReference type="EC" id="6.1.1.19"/>
    </reaction>
</comment>
<dbReference type="SUPFAM" id="SSF55190">
    <property type="entry name" value="Arginyl-tRNA synthetase (ArgRS), N-terminal 'additional' domain"/>
    <property type="match status" value="1"/>
</dbReference>
<dbReference type="InterPro" id="IPR009080">
    <property type="entry name" value="tRNAsynth_Ia_anticodon-bd"/>
</dbReference>
<dbReference type="SUPFAM" id="SSF47323">
    <property type="entry name" value="Anticodon-binding domain of a subclass of class I aminoacyl-tRNA synthetases"/>
    <property type="match status" value="1"/>
</dbReference>
<dbReference type="InterPro" id="IPR001278">
    <property type="entry name" value="Arg-tRNA-ligase"/>
</dbReference>
<dbReference type="RefSeq" id="WP_323261586.1">
    <property type="nucleotide sequence ID" value="NZ_JAYGIE010000050.1"/>
</dbReference>
<evidence type="ECO:0000313" key="9">
    <source>
        <dbReference type="Proteomes" id="UP001301388"/>
    </source>
</evidence>
<dbReference type="Pfam" id="PF03485">
    <property type="entry name" value="Arg_tRNA_synt_N"/>
    <property type="match status" value="1"/>
</dbReference>
<evidence type="ECO:0000256" key="5">
    <source>
        <dbReference type="ARBA" id="ARBA00049339"/>
    </source>
</evidence>
<name>A0ABU5TIE8_9CYAN</name>
<evidence type="ECO:0000256" key="4">
    <source>
        <dbReference type="ARBA" id="ARBA00022840"/>
    </source>
</evidence>
<evidence type="ECO:0000259" key="7">
    <source>
        <dbReference type="SMART" id="SM01016"/>
    </source>
</evidence>
<keyword evidence="3" id="KW-0547">Nucleotide-binding</keyword>
<keyword evidence="9" id="KW-1185">Reference proteome</keyword>
<evidence type="ECO:0000256" key="1">
    <source>
        <dbReference type="ARBA" id="ARBA00012837"/>
    </source>
</evidence>
<dbReference type="Proteomes" id="UP001301388">
    <property type="component" value="Unassembled WGS sequence"/>
</dbReference>
<sequence>MNFISPSRIIQITIADAINLVFGTLLTPREISLEVGYPKYEAHYTSSIALAIANRLNLSPLQIAEVIALTCSQNPAITSQWQIQALGKGWLNIFLSDQYIAESLLALEQWHIEGITNYEGFWQKSDISIDFTNKSLDPIVQYAYARCCALIRLAKLFDGAAKPHHQKSVPCFTVQSLHLEPAEIGLLMQNLAIAAYLESENSTSSNKSRTKLSRSLAESFLQFYDHCRIFGVNREVALRRLLLIRITQKLLLAIAPPEINYAMYL</sequence>
<evidence type="ECO:0000259" key="6">
    <source>
        <dbReference type="SMART" id="SM00836"/>
    </source>
</evidence>
<dbReference type="InterPro" id="IPR008909">
    <property type="entry name" value="DALR_anticod-bd"/>
</dbReference>
<dbReference type="Pfam" id="PF05746">
    <property type="entry name" value="DALR_1"/>
    <property type="match status" value="1"/>
</dbReference>
<keyword evidence="2" id="KW-0436">Ligase</keyword>